<dbReference type="AlphaFoldDB" id="A0A0W0Y988"/>
<dbReference type="STRING" id="45074.Lsan_3628"/>
<evidence type="ECO:0000313" key="2">
    <source>
        <dbReference type="EMBL" id="KTD53218.1"/>
    </source>
</evidence>
<dbReference type="OrthoDB" id="5653303at2"/>
<proteinExistence type="predicted"/>
<dbReference type="EMBL" id="LNYU01000091">
    <property type="protein sequence ID" value="KTD53218.1"/>
    <property type="molecule type" value="Genomic_DNA"/>
</dbReference>
<sequence>MKHTLTICVFDHTVEGNPFWHGSFFLSKLNESKQLLEVTETWGFYGVTSTTDKKSWWGKLKTKFALDVDFQGNHGILTHEEVRFMDLGHGLHGYTFELTEEQFNEIQKRCIKAVADQEAAIKEIVGSEIPSNPSQKVRFYKEEPVSKHIFEIEKYKAKMEGRASRLKPFDLHVSFGFWGPSLEKSHTCKSEALNLLEGILTEEQLAPFKATSLPRFIRGLEPILLHSTGKLRTHTRSSGKEVFYRDRRDEDVKLYWSVPPQHVDALSTDTLDLLSIDKEYVTEVKSTVSKLQRLEWSLRNASLPTRYQEYKDNLIDKVIACYKAFAIVEPKKDTKISGWQGFALSLFSLPRSREEKKLQEKIHQAKMLLNSIYMAIVDGWIIDEKYPSEVSATENDEDYNPLEAVVSYLSIDDKKQLCQILGRSYIESEEDEDVSDESLSTVPSVAAQR</sequence>
<evidence type="ECO:0000313" key="3">
    <source>
        <dbReference type="Proteomes" id="UP000054703"/>
    </source>
</evidence>
<keyword evidence="3" id="KW-1185">Reference proteome</keyword>
<protein>
    <submittedName>
        <fullName evidence="2">Uncharacterized protein</fullName>
    </submittedName>
</protein>
<accession>A0A0W0Y988</accession>
<gene>
    <name evidence="2" type="ORF">Lsan_3628</name>
</gene>
<name>A0A0W0Y988_9GAMM</name>
<comment type="caution">
    <text evidence="2">The sequence shown here is derived from an EMBL/GenBank/DDBJ whole genome shotgun (WGS) entry which is preliminary data.</text>
</comment>
<organism evidence="2 3">
    <name type="scientific">Legionella santicrucis</name>
    <dbReference type="NCBI Taxonomy" id="45074"/>
    <lineage>
        <taxon>Bacteria</taxon>
        <taxon>Pseudomonadati</taxon>
        <taxon>Pseudomonadota</taxon>
        <taxon>Gammaproteobacteria</taxon>
        <taxon>Legionellales</taxon>
        <taxon>Legionellaceae</taxon>
        <taxon>Legionella</taxon>
    </lineage>
</organism>
<dbReference type="PATRIC" id="fig|45074.5.peg.3898"/>
<feature type="compositionally biased region" description="Acidic residues" evidence="1">
    <location>
        <begin position="427"/>
        <end position="436"/>
    </location>
</feature>
<dbReference type="RefSeq" id="WP_058515535.1">
    <property type="nucleotide sequence ID" value="NZ_CAAAIH010000001.1"/>
</dbReference>
<evidence type="ECO:0000256" key="1">
    <source>
        <dbReference type="SAM" id="MobiDB-lite"/>
    </source>
</evidence>
<reference evidence="2 3" key="1">
    <citation type="submission" date="2015-11" db="EMBL/GenBank/DDBJ databases">
        <title>Genomic analysis of 38 Legionella species identifies large and diverse effector repertoires.</title>
        <authorList>
            <person name="Burstein D."/>
            <person name="Amaro F."/>
            <person name="Zusman T."/>
            <person name="Lifshitz Z."/>
            <person name="Cohen O."/>
            <person name="Gilbert J.A."/>
            <person name="Pupko T."/>
            <person name="Shuman H.A."/>
            <person name="Segal G."/>
        </authorList>
    </citation>
    <scope>NUCLEOTIDE SEQUENCE [LARGE SCALE GENOMIC DNA]</scope>
    <source>
        <strain evidence="2 3">SC-63-C7</strain>
    </source>
</reference>
<feature type="region of interest" description="Disordered" evidence="1">
    <location>
        <begin position="427"/>
        <end position="449"/>
    </location>
</feature>
<dbReference type="Proteomes" id="UP000054703">
    <property type="component" value="Unassembled WGS sequence"/>
</dbReference>